<feature type="region of interest" description="Disordered" evidence="5">
    <location>
        <begin position="76"/>
        <end position="107"/>
    </location>
</feature>
<dbReference type="GO" id="GO:0006307">
    <property type="term" value="P:DNA alkylation repair"/>
    <property type="evidence" value="ECO:0007669"/>
    <property type="project" value="InterPro"/>
</dbReference>
<dbReference type="Proteomes" id="UP001151582">
    <property type="component" value="Unassembled WGS sequence"/>
</dbReference>
<dbReference type="GO" id="GO:0008270">
    <property type="term" value="F:zinc ion binding"/>
    <property type="evidence" value="ECO:0007669"/>
    <property type="project" value="UniProtKB-KW"/>
</dbReference>
<dbReference type="InterPro" id="IPR005123">
    <property type="entry name" value="Oxoglu/Fe-dep_dioxygenase_dom"/>
</dbReference>
<feature type="compositionally biased region" description="Polar residues" evidence="5">
    <location>
        <begin position="194"/>
        <end position="211"/>
    </location>
</feature>
<gene>
    <name evidence="8" type="ORF">H4R34_001834</name>
</gene>
<keyword evidence="3" id="KW-0862">Zinc</keyword>
<dbReference type="PANTHER" id="PTHR31212">
    <property type="entry name" value="ALPHA-KETOGLUTARATE-DEPENDENT DIOXYGENASE ALKB HOMOLOG 3"/>
    <property type="match status" value="1"/>
</dbReference>
<dbReference type="InterPro" id="IPR027450">
    <property type="entry name" value="AlkB-like"/>
</dbReference>
<dbReference type="EMBL" id="JANBQB010000102">
    <property type="protein sequence ID" value="KAJ1982074.1"/>
    <property type="molecule type" value="Genomic_DNA"/>
</dbReference>
<dbReference type="SUPFAM" id="SSF51197">
    <property type="entry name" value="Clavaminate synthase-like"/>
    <property type="match status" value="1"/>
</dbReference>
<feature type="domain" description="GRF-type" evidence="7">
    <location>
        <begin position="390"/>
        <end position="435"/>
    </location>
</feature>
<organism evidence="8 9">
    <name type="scientific">Dimargaris verticillata</name>
    <dbReference type="NCBI Taxonomy" id="2761393"/>
    <lineage>
        <taxon>Eukaryota</taxon>
        <taxon>Fungi</taxon>
        <taxon>Fungi incertae sedis</taxon>
        <taxon>Zoopagomycota</taxon>
        <taxon>Kickxellomycotina</taxon>
        <taxon>Dimargaritomycetes</taxon>
        <taxon>Dimargaritales</taxon>
        <taxon>Dimargaritaceae</taxon>
        <taxon>Dimargaris</taxon>
    </lineage>
</organism>
<evidence type="ECO:0000259" key="6">
    <source>
        <dbReference type="PROSITE" id="PS51471"/>
    </source>
</evidence>
<evidence type="ECO:0000256" key="4">
    <source>
        <dbReference type="PROSITE-ProRule" id="PRU01343"/>
    </source>
</evidence>
<dbReference type="GO" id="GO:0051213">
    <property type="term" value="F:dioxygenase activity"/>
    <property type="evidence" value="ECO:0007669"/>
    <property type="project" value="InterPro"/>
</dbReference>
<evidence type="ECO:0000256" key="2">
    <source>
        <dbReference type="ARBA" id="ARBA00022771"/>
    </source>
</evidence>
<evidence type="ECO:0000313" key="9">
    <source>
        <dbReference type="Proteomes" id="UP001151582"/>
    </source>
</evidence>
<dbReference type="PROSITE" id="PS51999">
    <property type="entry name" value="ZF_GRF"/>
    <property type="match status" value="1"/>
</dbReference>
<feature type="compositionally biased region" description="Basic and acidic residues" evidence="5">
    <location>
        <begin position="183"/>
        <end position="193"/>
    </location>
</feature>
<keyword evidence="1" id="KW-0479">Metal-binding</keyword>
<dbReference type="Pfam" id="PF06839">
    <property type="entry name" value="Zn_ribbon_GRF"/>
    <property type="match status" value="1"/>
</dbReference>
<comment type="caution">
    <text evidence="8">The sequence shown here is derived from an EMBL/GenBank/DDBJ whole genome shotgun (WGS) entry which is preliminary data.</text>
</comment>
<dbReference type="InterPro" id="IPR037151">
    <property type="entry name" value="AlkB-like_sf"/>
</dbReference>
<dbReference type="InterPro" id="IPR032854">
    <property type="entry name" value="ALKBH3"/>
</dbReference>
<keyword evidence="9" id="KW-1185">Reference proteome</keyword>
<proteinExistence type="predicted"/>
<dbReference type="Pfam" id="PF13532">
    <property type="entry name" value="2OG-FeII_Oxy_2"/>
    <property type="match status" value="1"/>
</dbReference>
<dbReference type="Gene3D" id="2.60.120.590">
    <property type="entry name" value="Alpha-ketoglutarate-dependent dioxygenase AlkB-like"/>
    <property type="match status" value="1"/>
</dbReference>
<feature type="domain" description="Fe2OG dioxygenase" evidence="6">
    <location>
        <begin position="269"/>
        <end position="379"/>
    </location>
</feature>
<name>A0A9W8B4T2_9FUNG</name>
<dbReference type="AlphaFoldDB" id="A0A9W8B4T2"/>
<evidence type="ECO:0000256" key="5">
    <source>
        <dbReference type="SAM" id="MobiDB-lite"/>
    </source>
</evidence>
<sequence length="448" mass="49460">MATPAQPANTDNQLAQLAAIFEDRPVDYLGNVLLNQAGGSLTKAVELISDPARLGVQAATSLRQTSIVRYCHPLATADKPATPKPTSPEPLKPAHQGRAEPDSRPYPLVSTRVPVQPLFHPDDIAARLPCQLIHGFLPASLADQLLRLLLHEAPSWPRRTWYLAERLVSSSCRTVLYMAPDYADKKSPQEPHRTSGQVPSTAPPKGTNNDWKSATAHGAIGYYHDDGSPAQCLSCNDLMDQARRLVEAKVNELLATRNVPAGQASGLWQANAIVGNSYQGSVQGLGWHNDKLTRIGPAPTIASLSLGVTRQFRIRRIPTTYTSNLREPTYGVDLPHNTLLIMMPPMQEQYQHSIPRFTPIDRHPVGGDTRINLTFRYYRPEYAVERTPRCYCGVPCELSVVTRTQETLGRYYYICTTDAAHGGPKCGFFQWLEQDKGPTVPCTSLQQP</sequence>
<evidence type="ECO:0000313" key="8">
    <source>
        <dbReference type="EMBL" id="KAJ1982074.1"/>
    </source>
</evidence>
<dbReference type="OrthoDB" id="545910at2759"/>
<evidence type="ECO:0008006" key="10">
    <source>
        <dbReference type="Google" id="ProtNLM"/>
    </source>
</evidence>
<feature type="region of interest" description="Disordered" evidence="5">
    <location>
        <begin position="183"/>
        <end position="211"/>
    </location>
</feature>
<protein>
    <recommendedName>
        <fullName evidence="10">Fe2OG dioxygenase domain-containing protein</fullName>
    </recommendedName>
</protein>
<keyword evidence="2 4" id="KW-0863">Zinc-finger</keyword>
<dbReference type="PROSITE" id="PS51471">
    <property type="entry name" value="FE2OG_OXY"/>
    <property type="match status" value="1"/>
</dbReference>
<feature type="compositionally biased region" description="Pro residues" evidence="5">
    <location>
        <begin position="82"/>
        <end position="91"/>
    </location>
</feature>
<feature type="non-terminal residue" evidence="8">
    <location>
        <position position="1"/>
    </location>
</feature>
<dbReference type="InterPro" id="IPR010666">
    <property type="entry name" value="Znf_GRF"/>
</dbReference>
<accession>A0A9W8B4T2</accession>
<reference evidence="8" key="1">
    <citation type="submission" date="2022-07" db="EMBL/GenBank/DDBJ databases">
        <title>Phylogenomic reconstructions and comparative analyses of Kickxellomycotina fungi.</title>
        <authorList>
            <person name="Reynolds N.K."/>
            <person name="Stajich J.E."/>
            <person name="Barry K."/>
            <person name="Grigoriev I.V."/>
            <person name="Crous P."/>
            <person name="Smith M.E."/>
        </authorList>
    </citation>
    <scope>NUCLEOTIDE SEQUENCE</scope>
    <source>
        <strain evidence="8">RSA 567</strain>
    </source>
</reference>
<evidence type="ECO:0000256" key="1">
    <source>
        <dbReference type="ARBA" id="ARBA00022723"/>
    </source>
</evidence>
<evidence type="ECO:0000256" key="3">
    <source>
        <dbReference type="ARBA" id="ARBA00022833"/>
    </source>
</evidence>
<dbReference type="PANTHER" id="PTHR31212:SF4">
    <property type="entry name" value="ALPHA-KETOGLUTARATE-DEPENDENT DIOXYGENASE ALKB HOMOLOG 3"/>
    <property type="match status" value="1"/>
</dbReference>
<evidence type="ECO:0000259" key="7">
    <source>
        <dbReference type="PROSITE" id="PS51999"/>
    </source>
</evidence>